<gene>
    <name evidence="2" type="ORF">HYC85_012267</name>
</gene>
<dbReference type="AlphaFoldDB" id="A0A7J7HED9"/>
<protein>
    <submittedName>
        <fullName evidence="2">Uncharacterized protein</fullName>
    </submittedName>
</protein>
<evidence type="ECO:0000313" key="2">
    <source>
        <dbReference type="EMBL" id="KAF5950274.1"/>
    </source>
</evidence>
<feature type="region of interest" description="Disordered" evidence="1">
    <location>
        <begin position="330"/>
        <end position="368"/>
    </location>
</feature>
<proteinExistence type="predicted"/>
<dbReference type="EMBL" id="JACBKZ010000005">
    <property type="protein sequence ID" value="KAF5950274.1"/>
    <property type="molecule type" value="Genomic_DNA"/>
</dbReference>
<evidence type="ECO:0000313" key="3">
    <source>
        <dbReference type="Proteomes" id="UP000593564"/>
    </source>
</evidence>
<reference evidence="2 3" key="2">
    <citation type="submission" date="2020-07" db="EMBL/GenBank/DDBJ databases">
        <title>Genome assembly of wild tea tree DASZ reveals pedigree and selection history of tea varieties.</title>
        <authorList>
            <person name="Zhang W."/>
        </authorList>
    </citation>
    <scope>NUCLEOTIDE SEQUENCE [LARGE SCALE GENOMIC DNA]</scope>
    <source>
        <strain evidence="3">cv. G240</strain>
        <tissue evidence="2">Leaf</tissue>
    </source>
</reference>
<dbReference type="Proteomes" id="UP000593564">
    <property type="component" value="Unassembled WGS sequence"/>
</dbReference>
<evidence type="ECO:0000256" key="1">
    <source>
        <dbReference type="SAM" id="MobiDB-lite"/>
    </source>
</evidence>
<reference evidence="3" key="1">
    <citation type="journal article" date="2020" name="Nat. Commun.">
        <title>Genome assembly of wild tea tree DASZ reveals pedigree and selection history of tea varieties.</title>
        <authorList>
            <person name="Zhang W."/>
            <person name="Zhang Y."/>
            <person name="Qiu H."/>
            <person name="Guo Y."/>
            <person name="Wan H."/>
            <person name="Zhang X."/>
            <person name="Scossa F."/>
            <person name="Alseekh S."/>
            <person name="Zhang Q."/>
            <person name="Wang P."/>
            <person name="Xu L."/>
            <person name="Schmidt M.H."/>
            <person name="Jia X."/>
            <person name="Li D."/>
            <person name="Zhu A."/>
            <person name="Guo F."/>
            <person name="Chen W."/>
            <person name="Ni D."/>
            <person name="Usadel B."/>
            <person name="Fernie A.R."/>
            <person name="Wen W."/>
        </authorList>
    </citation>
    <scope>NUCLEOTIDE SEQUENCE [LARGE SCALE GENOMIC DNA]</scope>
    <source>
        <strain evidence="3">cv. G240</strain>
    </source>
</reference>
<keyword evidence="3" id="KW-1185">Reference proteome</keyword>
<sequence>MAKHHQKHAEIESSHARKYVNNMGTAQTHFPPIHWPSCQIQLKLMPQQTSALHLHLQPHRQHPLSQISLLKIHSATVPFRALPSTDGVTAPPPTHNISTSSFDPIANQSSELTQPFGDTFPGMSPDAQLLSTNAQFSPPEVDILADILPLSGPSQTGFPVQASQPASMVGFSAQAAQAAPQTSFTSQTGQPHLHTSFSAQALPTSQTGFVGQPGPLTGFSAQPDPLTGFSGQMSSASQTGFPCPSPSQPAQPGANFYGNFLQQPESTAPAAPHMVASQTTAVPTAQYNTANFLPQTNPAVASQMAPQAPGGPAVQQHNNDVLGGNYLPQAQPTATVTSQPALTPSTGSLAIVPQQPAKKFEPKSSVWA</sequence>
<accession>A0A7J7HED9</accession>
<feature type="compositionally biased region" description="Polar residues" evidence="1">
    <location>
        <begin position="330"/>
        <end position="348"/>
    </location>
</feature>
<comment type="caution">
    <text evidence="2">The sequence shown here is derived from an EMBL/GenBank/DDBJ whole genome shotgun (WGS) entry which is preliminary data.</text>
</comment>
<organism evidence="2 3">
    <name type="scientific">Camellia sinensis</name>
    <name type="common">Tea plant</name>
    <name type="synonym">Thea sinensis</name>
    <dbReference type="NCBI Taxonomy" id="4442"/>
    <lineage>
        <taxon>Eukaryota</taxon>
        <taxon>Viridiplantae</taxon>
        <taxon>Streptophyta</taxon>
        <taxon>Embryophyta</taxon>
        <taxon>Tracheophyta</taxon>
        <taxon>Spermatophyta</taxon>
        <taxon>Magnoliopsida</taxon>
        <taxon>eudicotyledons</taxon>
        <taxon>Gunneridae</taxon>
        <taxon>Pentapetalae</taxon>
        <taxon>asterids</taxon>
        <taxon>Ericales</taxon>
        <taxon>Theaceae</taxon>
        <taxon>Camellia</taxon>
    </lineage>
</organism>
<name>A0A7J7HED9_CAMSI</name>